<name>A0A066VLG7_TILAU</name>
<proteinExistence type="inferred from homology"/>
<feature type="domain" description="DNA-directed RNA polymerase III subunit RPC3 winged-helix" evidence="10">
    <location>
        <begin position="745"/>
        <end position="820"/>
    </location>
</feature>
<evidence type="ECO:0000259" key="8">
    <source>
        <dbReference type="Pfam" id="PF05645"/>
    </source>
</evidence>
<keyword evidence="2 6" id="KW-0240">DNA-directed RNA polymerase</keyword>
<feature type="compositionally biased region" description="Polar residues" evidence="7">
    <location>
        <begin position="143"/>
        <end position="159"/>
    </location>
</feature>
<protein>
    <recommendedName>
        <fullName evidence="6">DNA-directed RNA polymerase III subunit RPC3</fullName>
        <shortName evidence="6">RNA polymerase III subunit C3</shortName>
    </recommendedName>
</protein>
<evidence type="ECO:0000256" key="7">
    <source>
        <dbReference type="SAM" id="MobiDB-lite"/>
    </source>
</evidence>
<comment type="similarity">
    <text evidence="6">Belongs to the RNA polymerase beta chain family.</text>
</comment>
<dbReference type="Pfam" id="PF08221">
    <property type="entry name" value="HTH_9"/>
    <property type="match status" value="1"/>
</dbReference>
<dbReference type="GO" id="GO:0005666">
    <property type="term" value="C:RNA polymerase III complex"/>
    <property type="evidence" value="ECO:0007669"/>
    <property type="project" value="UniProtKB-UniRule"/>
</dbReference>
<dbReference type="GO" id="GO:0006351">
    <property type="term" value="P:DNA-templated transcription"/>
    <property type="evidence" value="ECO:0007669"/>
    <property type="project" value="InterPro"/>
</dbReference>
<evidence type="ECO:0000256" key="4">
    <source>
        <dbReference type="ARBA" id="ARBA00023242"/>
    </source>
</evidence>
<dbReference type="EMBL" id="JMSN01000102">
    <property type="protein sequence ID" value="KDN39614.1"/>
    <property type="molecule type" value="Genomic_DNA"/>
</dbReference>
<comment type="caution">
    <text evidence="11">The sequence shown here is derived from an EMBL/GenBank/DDBJ whole genome shotgun (WGS) entry which is preliminary data.</text>
</comment>
<comment type="function">
    <text evidence="5 6">DNA-dependent RNA polymerase catalyzes the transcription of DNA into RNA using the four ribonucleoside triphosphates as substrates. Specific core component of RNA polymerase III which synthesizes small RNAs, such as 5S rRNA and tRNAs.</text>
</comment>
<dbReference type="InterPro" id="IPR013197">
    <property type="entry name" value="RNA_pol_III_RPC82-rel_HTH"/>
</dbReference>
<dbReference type="STRING" id="1037660.A0A066VLG7"/>
<feature type="region of interest" description="Disordered" evidence="7">
    <location>
        <begin position="123"/>
        <end position="164"/>
    </location>
</feature>
<evidence type="ECO:0000259" key="10">
    <source>
        <dbReference type="Pfam" id="PF22536"/>
    </source>
</evidence>
<dbReference type="InterPro" id="IPR036388">
    <property type="entry name" value="WH-like_DNA-bd_sf"/>
</dbReference>
<feature type="compositionally biased region" description="Basic residues" evidence="7">
    <location>
        <begin position="623"/>
        <end position="647"/>
    </location>
</feature>
<gene>
    <name evidence="11" type="ORF">K437DRAFT_296058</name>
</gene>
<accession>A0A066VLG7</accession>
<dbReference type="AlphaFoldDB" id="A0A066VLG7"/>
<dbReference type="InterPro" id="IPR039748">
    <property type="entry name" value="RPC3"/>
</dbReference>
<evidence type="ECO:0000313" key="12">
    <source>
        <dbReference type="Proteomes" id="UP000027361"/>
    </source>
</evidence>
<feature type="compositionally biased region" description="Basic residues" evidence="7">
    <location>
        <begin position="439"/>
        <end position="450"/>
    </location>
</feature>
<dbReference type="Pfam" id="PF05645">
    <property type="entry name" value="RNA_pol_Rpc82"/>
    <property type="match status" value="1"/>
</dbReference>
<comment type="subcellular location">
    <subcellularLocation>
        <location evidence="1 6">Nucleus</location>
    </subcellularLocation>
</comment>
<comment type="subunit">
    <text evidence="6">Component of the RNA polymerase III (Pol III) complex consisting of 17 subunits.</text>
</comment>
<feature type="domain" description="RNA polymerase III subunit RPC82-related helix-turn-helix" evidence="9">
    <location>
        <begin position="32"/>
        <end position="67"/>
    </location>
</feature>
<dbReference type="GO" id="GO:0003697">
    <property type="term" value="F:single-stranded DNA binding"/>
    <property type="evidence" value="ECO:0007669"/>
    <property type="project" value="UniProtKB-UniRule"/>
</dbReference>
<feature type="compositionally biased region" description="Basic and acidic residues" evidence="7">
    <location>
        <begin position="470"/>
        <end position="485"/>
    </location>
</feature>
<evidence type="ECO:0000313" key="11">
    <source>
        <dbReference type="EMBL" id="KDN39614.1"/>
    </source>
</evidence>
<evidence type="ECO:0000256" key="5">
    <source>
        <dbReference type="ARBA" id="ARBA00025127"/>
    </source>
</evidence>
<evidence type="ECO:0000256" key="1">
    <source>
        <dbReference type="ARBA" id="ARBA00004123"/>
    </source>
</evidence>
<dbReference type="PANTHER" id="PTHR12949:SF0">
    <property type="entry name" value="DNA-DIRECTED RNA POLYMERASE III SUBUNIT RPC3"/>
    <property type="match status" value="1"/>
</dbReference>
<feature type="region of interest" description="Disordered" evidence="7">
    <location>
        <begin position="614"/>
        <end position="669"/>
    </location>
</feature>
<evidence type="ECO:0000256" key="3">
    <source>
        <dbReference type="ARBA" id="ARBA00023163"/>
    </source>
</evidence>
<dbReference type="OrthoDB" id="272392at2759"/>
<keyword evidence="3 6" id="KW-0804">Transcription</keyword>
<evidence type="ECO:0000259" key="9">
    <source>
        <dbReference type="Pfam" id="PF08221"/>
    </source>
</evidence>
<keyword evidence="12" id="KW-1185">Reference proteome</keyword>
<evidence type="ECO:0000256" key="2">
    <source>
        <dbReference type="ARBA" id="ARBA00022478"/>
    </source>
</evidence>
<dbReference type="InParanoid" id="A0A066VLG7"/>
<dbReference type="Gene3D" id="1.10.10.10">
    <property type="entry name" value="Winged helix-like DNA-binding domain superfamily/Winged helix DNA-binding domain"/>
    <property type="match status" value="3"/>
</dbReference>
<dbReference type="Proteomes" id="UP000027361">
    <property type="component" value="Unassembled WGS sequence"/>
</dbReference>
<feature type="domain" description="RNA polymerase III Rpc82 C -terminal" evidence="8">
    <location>
        <begin position="389"/>
        <end position="678"/>
    </location>
</feature>
<dbReference type="InterPro" id="IPR008806">
    <property type="entry name" value="RNA_pol_III_Rpc82_C"/>
</dbReference>
<dbReference type="GeneID" id="25267299"/>
<dbReference type="Pfam" id="PF22536">
    <property type="entry name" value="WHD_POLR3C"/>
    <property type="match status" value="1"/>
</dbReference>
<evidence type="ECO:0000256" key="6">
    <source>
        <dbReference type="RuleBase" id="RU367076"/>
    </source>
</evidence>
<dbReference type="RefSeq" id="XP_013241095.1">
    <property type="nucleotide sequence ID" value="XM_013385641.1"/>
</dbReference>
<reference evidence="11 12" key="1">
    <citation type="submission" date="2014-05" db="EMBL/GenBank/DDBJ databases">
        <title>Draft genome sequence of a rare smut relative, Tilletiaria anomala UBC 951.</title>
        <authorList>
            <consortium name="DOE Joint Genome Institute"/>
            <person name="Toome M."/>
            <person name="Kuo A."/>
            <person name="Henrissat B."/>
            <person name="Lipzen A."/>
            <person name="Tritt A."/>
            <person name="Yoshinaga Y."/>
            <person name="Zane M."/>
            <person name="Barry K."/>
            <person name="Grigoriev I.V."/>
            <person name="Spatafora J.W."/>
            <person name="Aimea M.C."/>
        </authorList>
    </citation>
    <scope>NUCLEOTIDE SEQUENCE [LARGE SCALE GENOMIC DNA]</scope>
    <source>
        <strain evidence="11 12">UBC 951</strain>
    </source>
</reference>
<keyword evidence="4 6" id="KW-0539">Nucleus</keyword>
<dbReference type="InterPro" id="IPR055207">
    <property type="entry name" value="POLR3C_WHD"/>
</dbReference>
<feature type="region of interest" description="Disordered" evidence="7">
    <location>
        <begin position="380"/>
        <end position="485"/>
    </location>
</feature>
<feature type="compositionally biased region" description="Basic and acidic residues" evidence="7">
    <location>
        <begin position="413"/>
        <end position="432"/>
    </location>
</feature>
<organism evidence="11 12">
    <name type="scientific">Tilletiaria anomala (strain ATCC 24038 / CBS 436.72 / UBC 951)</name>
    <dbReference type="NCBI Taxonomy" id="1037660"/>
    <lineage>
        <taxon>Eukaryota</taxon>
        <taxon>Fungi</taxon>
        <taxon>Dikarya</taxon>
        <taxon>Basidiomycota</taxon>
        <taxon>Ustilaginomycotina</taxon>
        <taxon>Exobasidiomycetes</taxon>
        <taxon>Georgefischeriales</taxon>
        <taxon>Tilletiariaceae</taxon>
        <taxon>Tilletiaria</taxon>
    </lineage>
</organism>
<dbReference type="PANTHER" id="PTHR12949">
    <property type="entry name" value="RNA POLYMERASE III DNA DIRECTED -RELATED"/>
    <property type="match status" value="1"/>
</dbReference>
<feature type="compositionally biased region" description="Acidic residues" evidence="7">
    <location>
        <begin position="651"/>
        <end position="668"/>
    </location>
</feature>
<sequence>MAPTTSSATNSCVAASGANFLLMHTHSRDKLSLCAQIIAEHFGPIAGRVASVLILRGRLSFVELHRYLSDAPGSSAGGSSAAGVGALDGTAASALGGKGARRSTGLGQRALASLRGITSAAVSGSAGGDGGADESSAIAGPSSYGSHTHNPTGANTSQHHPLAAPLGPLRQKLQIQHALMVLVQHNVCWHVRLDAKGTVLNNERDGSIGEAAAATAPITGTEYFEMNPNEILSRLRFGEYIGIAHETFGALGCDIIKLVQIHGKLQVADIIERLCGPEDQRKRKRVEELLKRLLWTTYLRPSVLAMHISRREKEVAYWKKLQGAGGVRTAKGIKEGKAQVHMLIDEEERQALFGGGLNDDAKKGDGQQSSRLGLLLKTMTASSRAAKRTADSAGLANGRAKENSKGSKKAKVNGRENSKNKGKSGKDKDRSSRSSAKAIKSKNGRGRGKKAASSSEEESDSGSQGDSSDEDGKSGSDEETPGRDNEAEASAFFAHSLDHLDIDYNIFLRINPDRFDVHIRNEALVTAVSDWSNSNPVIGEVFRHMLQVAETPSSSAISSSSAESQATAQRQHLQSCADTVSASFSLAVLERRLPLRLDRNAVFDHRSLAAVFGSTSRKDKTSSRSKSKGKSKSKKGKTSKGKGKKRRSDTSDDSEDSEEDEDEDEDDGPTIAQVLQEIVKIFLNAADLMGKDKRIIDQISGLQTSFSSGLGGGGGGGRSSGVARNATFTIQYAKICRRMKLEMLSSMIEQIYGEDARRIFSLLSIYGKLDEKNIKDLALISIADTRAICTKLFKASIIQLQDVPRTSDRNITRSIFLYYVDVDRAYGWLLDRWYQTLENIGRRRVMQDAKCWAILQRIETRERAQATIAAKGEPTAISELEDVENLLRESEQIAWEELQRDREMLTIAEARTQRDVFLLSCLPG</sequence>
<dbReference type="HOGENOM" id="CLU_315973_0_0_1"/>